<comment type="caution">
    <text evidence="2">The sequence shown here is derived from an EMBL/GenBank/DDBJ whole genome shotgun (WGS) entry which is preliminary data.</text>
</comment>
<dbReference type="OrthoDB" id="8293787at2"/>
<evidence type="ECO:0000256" key="1">
    <source>
        <dbReference type="SAM" id="MobiDB-lite"/>
    </source>
</evidence>
<feature type="region of interest" description="Disordered" evidence="1">
    <location>
        <begin position="1"/>
        <end position="78"/>
    </location>
</feature>
<evidence type="ECO:0000313" key="2">
    <source>
        <dbReference type="EMBL" id="TDP82735.1"/>
    </source>
</evidence>
<name>A0A4R6RA27_9HYPH</name>
<sequence length="78" mass="8212">MSEREKPGEGGSFHGPEDPDGRHEKAREEAAEREETAREDLPSAGPHAEEHLTDHGKTPGTGALPDTGSNDEIDPGAG</sequence>
<organism evidence="2 3">
    <name type="scientific">Oharaeibacter diazotrophicus</name>
    <dbReference type="NCBI Taxonomy" id="1920512"/>
    <lineage>
        <taxon>Bacteria</taxon>
        <taxon>Pseudomonadati</taxon>
        <taxon>Pseudomonadota</taxon>
        <taxon>Alphaproteobacteria</taxon>
        <taxon>Hyphomicrobiales</taxon>
        <taxon>Pleomorphomonadaceae</taxon>
        <taxon>Oharaeibacter</taxon>
    </lineage>
</organism>
<gene>
    <name evidence="2" type="ORF">EDD54_4007</name>
</gene>
<protein>
    <submittedName>
        <fullName evidence="2">Uncharacterized protein</fullName>
    </submittedName>
</protein>
<dbReference type="EMBL" id="SNXY01000010">
    <property type="protein sequence ID" value="TDP82735.1"/>
    <property type="molecule type" value="Genomic_DNA"/>
</dbReference>
<proteinExistence type="predicted"/>
<keyword evidence="3" id="KW-1185">Reference proteome</keyword>
<dbReference type="RefSeq" id="WP_126538822.1">
    <property type="nucleotide sequence ID" value="NZ_BSPM01000007.1"/>
</dbReference>
<feature type="compositionally biased region" description="Acidic residues" evidence="1">
    <location>
        <begin position="69"/>
        <end position="78"/>
    </location>
</feature>
<dbReference type="AlphaFoldDB" id="A0A4R6RA27"/>
<evidence type="ECO:0000313" key="3">
    <source>
        <dbReference type="Proteomes" id="UP000294547"/>
    </source>
</evidence>
<reference evidence="2 3" key="1">
    <citation type="submission" date="2019-03" db="EMBL/GenBank/DDBJ databases">
        <title>Genomic Encyclopedia of Type Strains, Phase IV (KMG-IV): sequencing the most valuable type-strain genomes for metagenomic binning, comparative biology and taxonomic classification.</title>
        <authorList>
            <person name="Goeker M."/>
        </authorList>
    </citation>
    <scope>NUCLEOTIDE SEQUENCE [LARGE SCALE GENOMIC DNA]</scope>
    <source>
        <strain evidence="2 3">DSM 102969</strain>
    </source>
</reference>
<feature type="compositionally biased region" description="Basic and acidic residues" evidence="1">
    <location>
        <begin position="15"/>
        <end position="57"/>
    </location>
</feature>
<dbReference type="Proteomes" id="UP000294547">
    <property type="component" value="Unassembled WGS sequence"/>
</dbReference>
<accession>A0A4R6RA27</accession>